<dbReference type="InterPro" id="IPR026960">
    <property type="entry name" value="RVT-Znf"/>
</dbReference>
<protein>
    <recommendedName>
        <fullName evidence="2">Reverse transcriptase zinc-binding domain-containing protein</fullName>
    </recommendedName>
</protein>
<accession>A0AAE1YR77</accession>
<organism evidence="3 4">
    <name type="scientific">Sesamum alatum</name>
    <dbReference type="NCBI Taxonomy" id="300844"/>
    <lineage>
        <taxon>Eukaryota</taxon>
        <taxon>Viridiplantae</taxon>
        <taxon>Streptophyta</taxon>
        <taxon>Embryophyta</taxon>
        <taxon>Tracheophyta</taxon>
        <taxon>Spermatophyta</taxon>
        <taxon>Magnoliopsida</taxon>
        <taxon>eudicotyledons</taxon>
        <taxon>Gunneridae</taxon>
        <taxon>Pentapetalae</taxon>
        <taxon>asterids</taxon>
        <taxon>lamiids</taxon>
        <taxon>Lamiales</taxon>
        <taxon>Pedaliaceae</taxon>
        <taxon>Sesamum</taxon>
    </lineage>
</organism>
<dbReference type="Pfam" id="PF13966">
    <property type="entry name" value="zf-RVT"/>
    <property type="match status" value="1"/>
</dbReference>
<reference evidence="3" key="1">
    <citation type="submission" date="2020-06" db="EMBL/GenBank/DDBJ databases">
        <authorList>
            <person name="Li T."/>
            <person name="Hu X."/>
            <person name="Zhang T."/>
            <person name="Song X."/>
            <person name="Zhang H."/>
            <person name="Dai N."/>
            <person name="Sheng W."/>
            <person name="Hou X."/>
            <person name="Wei L."/>
        </authorList>
    </citation>
    <scope>NUCLEOTIDE SEQUENCE</scope>
    <source>
        <strain evidence="3">3651</strain>
        <tissue evidence="3">Leaf</tissue>
    </source>
</reference>
<reference evidence="3" key="2">
    <citation type="journal article" date="2024" name="Plant">
        <title>Genomic evolution and insights into agronomic trait innovations of Sesamum species.</title>
        <authorList>
            <person name="Miao H."/>
            <person name="Wang L."/>
            <person name="Qu L."/>
            <person name="Liu H."/>
            <person name="Sun Y."/>
            <person name="Le M."/>
            <person name="Wang Q."/>
            <person name="Wei S."/>
            <person name="Zheng Y."/>
            <person name="Lin W."/>
            <person name="Duan Y."/>
            <person name="Cao H."/>
            <person name="Xiong S."/>
            <person name="Wang X."/>
            <person name="Wei L."/>
            <person name="Li C."/>
            <person name="Ma Q."/>
            <person name="Ju M."/>
            <person name="Zhao R."/>
            <person name="Li G."/>
            <person name="Mu C."/>
            <person name="Tian Q."/>
            <person name="Mei H."/>
            <person name="Zhang T."/>
            <person name="Gao T."/>
            <person name="Zhang H."/>
        </authorList>
    </citation>
    <scope>NUCLEOTIDE SEQUENCE</scope>
    <source>
        <strain evidence="3">3651</strain>
    </source>
</reference>
<evidence type="ECO:0000313" key="3">
    <source>
        <dbReference type="EMBL" id="KAK4434677.1"/>
    </source>
</evidence>
<dbReference type="EMBL" id="JACGWO010000002">
    <property type="protein sequence ID" value="KAK4434677.1"/>
    <property type="molecule type" value="Genomic_DNA"/>
</dbReference>
<dbReference type="Proteomes" id="UP001293254">
    <property type="component" value="Unassembled WGS sequence"/>
</dbReference>
<proteinExistence type="predicted"/>
<feature type="region of interest" description="Disordered" evidence="1">
    <location>
        <begin position="225"/>
        <end position="268"/>
    </location>
</feature>
<sequence length="679" mass="74617">MMEVVSCSDSGNGFAPTDYEDGGYECNRGYARGHSFRGRGRGRVVVVTGAGTNSPQMDVQHDAGGYNQEAPRVGIMFEVSMAETSTAGESNAIAHTGGTGHPACTMRLCTLSVLRPVRGIEVRILLENRFLLQFQHMVDRDIPLRMMTREVAESVGNRLGRFVDFDQGQAWGASFRIRVAMDVRRPLTRFLRVKAPKRELTTSITYGTALQTMFEGGKRGSVYSGRAGVGGGQKTDSGNWRADEEGEQGSQEAAGRCQERAAGRGRGRAGMVETWGDVERRGSEKFGVRELGATIGLSEGLGCSQLGEHYHLSIPISPTTMMGSLQTKLLTLAHQIFSLRLIPLKFSQNPLPEHSHATLYGDSSDEAGQISSPELELSGVRRTNIPTGEVVSAASPPRAGSSQHLVAGARAMGPAPTAYAKLPTTARNCCLCVCLSLPTAGGTAWNCLPAWQPHARTPARAPVVRALGPFFSASHSVCRSVRFLSAVRACFWFPRPALVEFSRPAWVICLPTFTAVVQTCSANLALQPSVPPLPAPWSSFLRTVAAFDKFWRKLWATPIPPRVKLCIWRFCFEAVPTMENLAKRRVDVEPQCIHCTADVESLQHILLECPFTRLTWALSDIPWFQIGTWRKGAATWVLGAAMRLKGDQWARFLMVCWALWRNRNKKRMEGIEQDPRRLV</sequence>
<gene>
    <name evidence="3" type="ORF">Salat_0630500</name>
</gene>
<dbReference type="AlphaFoldDB" id="A0AAE1YR77"/>
<feature type="domain" description="Reverse transcriptase zinc-binding" evidence="2">
    <location>
        <begin position="545"/>
        <end position="616"/>
    </location>
</feature>
<keyword evidence="4" id="KW-1185">Reference proteome</keyword>
<comment type="caution">
    <text evidence="3">The sequence shown here is derived from an EMBL/GenBank/DDBJ whole genome shotgun (WGS) entry which is preliminary data.</text>
</comment>
<evidence type="ECO:0000256" key="1">
    <source>
        <dbReference type="SAM" id="MobiDB-lite"/>
    </source>
</evidence>
<evidence type="ECO:0000259" key="2">
    <source>
        <dbReference type="Pfam" id="PF13966"/>
    </source>
</evidence>
<name>A0AAE1YR77_9LAMI</name>
<evidence type="ECO:0000313" key="4">
    <source>
        <dbReference type="Proteomes" id="UP001293254"/>
    </source>
</evidence>